<dbReference type="Gene3D" id="3.40.50.1820">
    <property type="entry name" value="alpha/beta hydrolase"/>
    <property type="match status" value="1"/>
</dbReference>
<dbReference type="RefSeq" id="WP_092407606.1">
    <property type="nucleotide sequence ID" value="NZ_FOVF01000012.1"/>
</dbReference>
<proteinExistence type="inferred from homology"/>
<evidence type="ECO:0000256" key="2">
    <source>
        <dbReference type="PIRSR" id="PIRSR005211-1"/>
    </source>
</evidence>
<dbReference type="PANTHER" id="PTHR10794">
    <property type="entry name" value="ABHYDROLASE DOMAIN-CONTAINING PROTEIN"/>
    <property type="match status" value="1"/>
</dbReference>
<dbReference type="InterPro" id="IPR029058">
    <property type="entry name" value="AB_hydrolase_fold"/>
</dbReference>
<evidence type="ECO:0000256" key="1">
    <source>
        <dbReference type="ARBA" id="ARBA00010884"/>
    </source>
</evidence>
<comment type="similarity">
    <text evidence="1">Belongs to the AB hydrolase superfamily. AB hydrolase 4 family.</text>
</comment>
<dbReference type="PIRSF" id="PIRSF005211">
    <property type="entry name" value="Ab_hydro_YheT"/>
    <property type="match status" value="1"/>
</dbReference>
<evidence type="ECO:0000313" key="5">
    <source>
        <dbReference type="Proteomes" id="UP000198575"/>
    </source>
</evidence>
<feature type="active site" description="Charge relay system" evidence="2">
    <location>
        <position position="276"/>
    </location>
</feature>
<gene>
    <name evidence="4" type="ORF">SAMN05216289_11275</name>
</gene>
<dbReference type="InterPro" id="IPR012020">
    <property type="entry name" value="ABHD4"/>
</dbReference>
<dbReference type="PANTHER" id="PTHR10794:SF63">
    <property type="entry name" value="ALPHA_BETA HYDROLASE 1, ISOFORM A"/>
    <property type="match status" value="1"/>
</dbReference>
<dbReference type="InterPro" id="IPR050960">
    <property type="entry name" value="AB_hydrolase_4_sf"/>
</dbReference>
<keyword evidence="5" id="KW-1185">Reference proteome</keyword>
<feature type="active site" description="Charge relay system" evidence="2">
    <location>
        <position position="303"/>
    </location>
</feature>
<sequence length="346" mass="38207">MNATDYRPPRLLRNAHVQSVLASSGVRRLLFRRRLSRLERTATEHLLDCGDGVRLLGLHTAQTAREQARGLVVLLHGWEGSVQSSYLLHTGSRLLAEGYDVFRLNFRDHGATHHLNRELFHSCRIGEVVGAVKAVAERFPQLPLGIAGFSLGGNFALRVALRAPAAGIPLAYALAVCPAISPRDAMDAIEQAPWFYEAYFLRKWRRSLGLKQRAFPDSALFTADDMRGNLRELTRSLVLRHTGFATLEDYFDGYSIAGDRLAPLTVPTSILTSVDDPIIPVADFRKLELPECVELDIAPGGGHCGFIRSLSLTSWTEDYIAERMLRHLQAPGIEVEAGTETAALGT</sequence>
<feature type="active site" description="Charge relay system" evidence="2">
    <location>
        <position position="150"/>
    </location>
</feature>
<name>A0A1I4XV58_9GAMM</name>
<protein>
    <recommendedName>
        <fullName evidence="3">Serine aminopeptidase S33 domain-containing protein</fullName>
    </recommendedName>
</protein>
<dbReference type="InterPro" id="IPR022742">
    <property type="entry name" value="Hydrolase_4"/>
</dbReference>
<dbReference type="Pfam" id="PF12146">
    <property type="entry name" value="Hydrolase_4"/>
    <property type="match status" value="1"/>
</dbReference>
<accession>A0A1I4XV58</accession>
<dbReference type="STRING" id="578942.SAMN05216289_11275"/>
<dbReference type="AlphaFoldDB" id="A0A1I4XV58"/>
<dbReference type="GO" id="GO:0034338">
    <property type="term" value="F:short-chain carboxylesterase activity"/>
    <property type="evidence" value="ECO:0007669"/>
    <property type="project" value="TreeGrafter"/>
</dbReference>
<dbReference type="Proteomes" id="UP000198575">
    <property type="component" value="Unassembled WGS sequence"/>
</dbReference>
<dbReference type="GO" id="GO:0047372">
    <property type="term" value="F:monoacylglycerol lipase activity"/>
    <property type="evidence" value="ECO:0007669"/>
    <property type="project" value="TreeGrafter"/>
</dbReference>
<feature type="domain" description="Serine aminopeptidase S33" evidence="3">
    <location>
        <begin position="67"/>
        <end position="287"/>
    </location>
</feature>
<reference evidence="4 5" key="1">
    <citation type="submission" date="2016-10" db="EMBL/GenBank/DDBJ databases">
        <authorList>
            <person name="de Groot N.N."/>
        </authorList>
    </citation>
    <scope>NUCLEOTIDE SEQUENCE [LARGE SCALE GENOMIC DNA]</scope>
    <source>
        <strain evidence="4 5">CGMCC 1.7659</strain>
    </source>
</reference>
<evidence type="ECO:0000259" key="3">
    <source>
        <dbReference type="Pfam" id="PF12146"/>
    </source>
</evidence>
<organism evidence="4 5">
    <name type="scientific">Dokdonella immobilis</name>
    <dbReference type="NCBI Taxonomy" id="578942"/>
    <lineage>
        <taxon>Bacteria</taxon>
        <taxon>Pseudomonadati</taxon>
        <taxon>Pseudomonadota</taxon>
        <taxon>Gammaproteobacteria</taxon>
        <taxon>Lysobacterales</taxon>
        <taxon>Rhodanobacteraceae</taxon>
        <taxon>Dokdonella</taxon>
    </lineage>
</organism>
<dbReference type="OrthoDB" id="332676at2"/>
<evidence type="ECO:0000313" key="4">
    <source>
        <dbReference type="EMBL" id="SFN29778.1"/>
    </source>
</evidence>
<dbReference type="SUPFAM" id="SSF53474">
    <property type="entry name" value="alpha/beta-Hydrolases"/>
    <property type="match status" value="1"/>
</dbReference>
<dbReference type="EMBL" id="FOVF01000012">
    <property type="protein sequence ID" value="SFN29778.1"/>
    <property type="molecule type" value="Genomic_DNA"/>
</dbReference>